<dbReference type="Gene3D" id="2.60.120.260">
    <property type="entry name" value="Galactose-binding domain-like"/>
    <property type="match status" value="1"/>
</dbReference>
<sequence>MKNLRLSLLATLLVFASLSSVKAQKGVLYAKFPESFEVTDQVFEPGYKKKSLVFPTGKWWFYGGLVDSTGNDRASSGKYAVRLNKNNTVPCYLQMNFDVKNGASKVIVWYSSYGAKADKSATFRLEYSTDQGKTWTQTGEDIVAKIKNKQGATFTTDIAGPVRFRIHKLALGNGDEDPNIANGRLSIDDFAVYQN</sequence>
<name>A0A286A8Q9_9SPHI</name>
<keyword evidence="1" id="KW-0732">Signal</keyword>
<dbReference type="RefSeq" id="WP_097132757.1">
    <property type="nucleotide sequence ID" value="NZ_OCMT01000003.1"/>
</dbReference>
<organism evidence="2 3">
    <name type="scientific">Pedobacter xixiisoli</name>
    <dbReference type="NCBI Taxonomy" id="1476464"/>
    <lineage>
        <taxon>Bacteria</taxon>
        <taxon>Pseudomonadati</taxon>
        <taxon>Bacteroidota</taxon>
        <taxon>Sphingobacteriia</taxon>
        <taxon>Sphingobacteriales</taxon>
        <taxon>Sphingobacteriaceae</taxon>
        <taxon>Pedobacter</taxon>
    </lineage>
</organism>
<gene>
    <name evidence="2" type="ORF">SAMN06297358_2933</name>
</gene>
<dbReference type="InterPro" id="IPR036278">
    <property type="entry name" value="Sialidase_sf"/>
</dbReference>
<dbReference type="AlphaFoldDB" id="A0A286A8Q9"/>
<proteinExistence type="predicted"/>
<dbReference type="SUPFAM" id="SSF50939">
    <property type="entry name" value="Sialidases"/>
    <property type="match status" value="1"/>
</dbReference>
<feature type="signal peptide" evidence="1">
    <location>
        <begin position="1"/>
        <end position="23"/>
    </location>
</feature>
<dbReference type="EMBL" id="OCMT01000003">
    <property type="protein sequence ID" value="SOD18306.1"/>
    <property type="molecule type" value="Genomic_DNA"/>
</dbReference>
<evidence type="ECO:0000313" key="3">
    <source>
        <dbReference type="Proteomes" id="UP000219281"/>
    </source>
</evidence>
<evidence type="ECO:0000313" key="2">
    <source>
        <dbReference type="EMBL" id="SOD18306.1"/>
    </source>
</evidence>
<protein>
    <submittedName>
        <fullName evidence="2">Uncharacterized protein</fullName>
    </submittedName>
</protein>
<dbReference type="OrthoDB" id="1111074at2"/>
<keyword evidence="3" id="KW-1185">Reference proteome</keyword>
<accession>A0A286A8Q9</accession>
<dbReference type="Proteomes" id="UP000219281">
    <property type="component" value="Unassembled WGS sequence"/>
</dbReference>
<feature type="chain" id="PRO_5013216437" evidence="1">
    <location>
        <begin position="24"/>
        <end position="195"/>
    </location>
</feature>
<evidence type="ECO:0000256" key="1">
    <source>
        <dbReference type="SAM" id="SignalP"/>
    </source>
</evidence>
<reference evidence="3" key="1">
    <citation type="submission" date="2017-09" db="EMBL/GenBank/DDBJ databases">
        <authorList>
            <person name="Varghese N."/>
            <person name="Submissions S."/>
        </authorList>
    </citation>
    <scope>NUCLEOTIDE SEQUENCE [LARGE SCALE GENOMIC DNA]</scope>
    <source>
        <strain evidence="3">CGMCC 1.12803</strain>
    </source>
</reference>